<organism evidence="2 3">
    <name type="scientific">Pseudomonas haemolytica</name>
    <dbReference type="NCBI Taxonomy" id="2600065"/>
    <lineage>
        <taxon>Bacteria</taxon>
        <taxon>Pseudomonadati</taxon>
        <taxon>Pseudomonadota</taxon>
        <taxon>Gammaproteobacteria</taxon>
        <taxon>Pseudomonadales</taxon>
        <taxon>Pseudomonadaceae</taxon>
        <taxon>Pseudomonas</taxon>
    </lineage>
</organism>
<reference evidence="1 4" key="2">
    <citation type="submission" date="2021-01" db="EMBL/GenBank/DDBJ databases">
        <title>Antibiotic resistance and phylogeny of Pseudomonas spp. isolated over three decades from chicken meat in the Norwegian food chain.</title>
        <authorList>
            <person name="Moen B."/>
        </authorList>
    </citation>
    <scope>NUCLEOTIDE SEQUENCE [LARGE SCALE GENOMIC DNA]</scope>
    <source>
        <strain evidence="1 4">MF6766</strain>
    </source>
</reference>
<name>A0A5P1DCQ3_9PSED</name>
<evidence type="ECO:0000313" key="1">
    <source>
        <dbReference type="EMBL" id="MBK3460688.1"/>
    </source>
</evidence>
<gene>
    <name evidence="2" type="ORF">FRT59_12445</name>
    <name evidence="1" type="ORF">JJD71_16590</name>
</gene>
<dbReference type="Proteomes" id="UP000408764">
    <property type="component" value="Unassembled WGS sequence"/>
</dbReference>
<dbReference type="AlphaFoldDB" id="A0A5P1DCQ3"/>
<comment type="caution">
    <text evidence="2">The sequence shown here is derived from an EMBL/GenBank/DDBJ whole genome shotgun (WGS) entry which is preliminary data.</text>
</comment>
<evidence type="ECO:0000313" key="4">
    <source>
        <dbReference type="Proteomes" id="UP000620382"/>
    </source>
</evidence>
<evidence type="ECO:0000313" key="2">
    <source>
        <dbReference type="EMBL" id="MRJ37770.1"/>
    </source>
</evidence>
<protein>
    <submittedName>
        <fullName evidence="2">Uncharacterized protein</fullName>
    </submittedName>
</protein>
<evidence type="ECO:0000313" key="3">
    <source>
        <dbReference type="Proteomes" id="UP000408764"/>
    </source>
</evidence>
<sequence length="138" mass="15342">MANTPESKEIYIELPAETVSAPTTKATTKIIDGAYAPWGFHGYIEFEYSLTGSGSSIILVRTLSYYLKTSYKPQDSKFSITAPNLSPLSVNPTIINQWEKWDSSLQTTSRSYFFDFIFQAMPGGPSATVRKTVNLPII</sequence>
<accession>A0A5P1DCQ3</accession>
<proteinExistence type="predicted"/>
<dbReference type="EMBL" id="JAENSR010000004">
    <property type="protein sequence ID" value="MBK3460688.1"/>
    <property type="molecule type" value="Genomic_DNA"/>
</dbReference>
<dbReference type="Proteomes" id="UP000620382">
    <property type="component" value="Unassembled WGS sequence"/>
</dbReference>
<dbReference type="RefSeq" id="WP_167524271.1">
    <property type="nucleotide sequence ID" value="NZ_JAEKCT010000003.1"/>
</dbReference>
<reference evidence="2 3" key="1">
    <citation type="submission" date="2019-08" db="EMBL/GenBank/DDBJ databases">
        <title>Pseudomonas haemolytica sp. nov. isolated from raw milk and skim milk concentrate.</title>
        <authorList>
            <person name="Hofmann K."/>
            <person name="Huptas C."/>
            <person name="Doll E."/>
            <person name="Scherer S."/>
            <person name="Wenning M."/>
        </authorList>
    </citation>
    <scope>NUCLEOTIDE SEQUENCE [LARGE SCALE GENOMIC DNA]</scope>
    <source>
        <strain evidence="2 3">DSM 108987</strain>
    </source>
</reference>
<keyword evidence="4" id="KW-1185">Reference proteome</keyword>
<dbReference type="EMBL" id="VOIW01000003">
    <property type="protein sequence ID" value="MRJ37770.1"/>
    <property type="molecule type" value="Genomic_DNA"/>
</dbReference>